<name>A0A653A6U4_UNCDX</name>
<protein>
    <submittedName>
        <fullName evidence="1">Toxin-antitoxin system, toxin component, RelE family</fullName>
    </submittedName>
</protein>
<dbReference type="Pfam" id="PF05973">
    <property type="entry name" value="Gp49"/>
    <property type="match status" value="1"/>
</dbReference>
<evidence type="ECO:0000313" key="1">
    <source>
        <dbReference type="EMBL" id="VBB43685.1"/>
    </source>
</evidence>
<reference evidence="1" key="1">
    <citation type="submission" date="2018-07" db="EMBL/GenBank/DDBJ databases">
        <authorList>
            <consortium name="Genoscope - CEA"/>
            <person name="William W."/>
        </authorList>
    </citation>
    <scope>NUCLEOTIDE SEQUENCE</scope>
    <source>
        <strain evidence="1">IK1</strain>
    </source>
</reference>
<proteinExistence type="predicted"/>
<gene>
    <name evidence="1" type="ORF">TRIP_B310017</name>
</gene>
<dbReference type="AlphaFoldDB" id="A0A653A6U4"/>
<sequence>MARTRKIIDVQFYMTDQGRIPVKEWLKELTPADRKTIGEDMRTVELGWPMGMPLVRKIDTGLWEVRSDLSSSRISRVLFTVSGQMMILLHGFIKKSPKTPLNDLRTAKQRMAHFEKEKSNE</sequence>
<organism evidence="1">
    <name type="scientific">Uncultured Desulfatiglans sp</name>
    <dbReference type="NCBI Taxonomy" id="1748965"/>
    <lineage>
        <taxon>Bacteria</taxon>
        <taxon>Pseudomonadati</taxon>
        <taxon>Thermodesulfobacteriota</taxon>
        <taxon>Desulfobacteria</taxon>
        <taxon>Desulfatiglandales</taxon>
        <taxon>Desulfatiglandaceae</taxon>
        <taxon>Desulfatiglans</taxon>
        <taxon>environmental samples</taxon>
    </lineage>
</organism>
<dbReference type="EMBL" id="UPXX01000025">
    <property type="protein sequence ID" value="VBB43685.1"/>
    <property type="molecule type" value="Genomic_DNA"/>
</dbReference>
<dbReference type="InterPro" id="IPR009241">
    <property type="entry name" value="HigB-like"/>
</dbReference>
<accession>A0A653A6U4</accession>